<evidence type="ECO:0000256" key="2">
    <source>
        <dbReference type="PIRSR" id="PIRSR600101-2"/>
    </source>
</evidence>
<dbReference type="PANTHER" id="PTHR11686:SF9">
    <property type="entry name" value="RE13973P"/>
    <property type="match status" value="1"/>
</dbReference>
<gene>
    <name evidence="5" type="primary">CSON006768</name>
</gene>
<feature type="region of interest" description="Disordered" evidence="3">
    <location>
        <begin position="721"/>
        <end position="754"/>
    </location>
</feature>
<feature type="binding site" evidence="2">
    <location>
        <begin position="583"/>
        <end position="584"/>
    </location>
    <ligand>
        <name>L-glutamate</name>
        <dbReference type="ChEBI" id="CHEBI:29985"/>
    </ligand>
</feature>
<dbReference type="Pfam" id="PF01019">
    <property type="entry name" value="G_glu_transpept"/>
    <property type="match status" value="2"/>
</dbReference>
<dbReference type="EMBL" id="UFQT01002545">
    <property type="protein sequence ID" value="SSX33666.1"/>
    <property type="molecule type" value="Genomic_DNA"/>
</dbReference>
<dbReference type="InterPro" id="IPR043137">
    <property type="entry name" value="GGT_ssub_C"/>
</dbReference>
<evidence type="ECO:0000256" key="1">
    <source>
        <dbReference type="PIRSR" id="PIRSR600101-1"/>
    </source>
</evidence>
<dbReference type="SUPFAM" id="SSF56235">
    <property type="entry name" value="N-terminal nucleophile aminohydrolases (Ntn hydrolases)"/>
    <property type="match status" value="2"/>
</dbReference>
<name>A0A336MTW0_CULSO</name>
<dbReference type="VEuPathDB" id="VectorBase:CSON006768"/>
<sequence>MLQIVNLTQKFIIVVNASSDLLATNAKVCTDIGEFYIERYNATPLELAIIISTCEGIVNPQYSGFGGGFLATIFNGYCANYNIDPTRVVNARERSPSNFVPNAGEFSEIGVPGTLKGFSMLYDMSQRMRACGVEPTLEWKDLFTENIKLAETGWTETPHYKKNWHELGNAPHPFISIAQVVVNASSDLLATNAKVCTDIGEFYIERYNATPLELAIIISTCEGIVNPQYSGFGGGFLATIFNGYCANYNIDPTRVVNAREKAPSNFVPNAGEFSEIGVPGTLKGFSMLYDMSQRMRACGVEPTLEWKDLFTENIKLAETGWNETPHYKKNWHELGNAPHPFISIAQGKIKNEKLASTLWDIANEGPYSSLYRPNGDLHRTVMNELRSVNSQMSSNDILAYGVPARYADKNLCFNYSIIGSDLPGSGASFVLGCKIVEAAYGTLQTLTREERTLFMYHVLRYMYSLKPHLKSLNVQNVLQRIYGDASKIANYILNSFDKPWSTEPIKKFGSIVIHENVRHKREHGTTNIVIRRGKFAVTMTSTINYAWGSKLSSSLGFFYNNQLKDFDDVGSPNEPRPNSTPQSSTSAMILYSKKLNPVLQIGAAGGSKMIGAIFNTFFNYIVNNMTLVNANNAPRCMPFYRNKVESVYCEKEINRALKNKFKDIGKKIVYATERFGGVTASSTFRRKPEAAFDERRDGSVYINPNSNFEASVMQSRPRPVAAPIDRTPNSRPIISNRQGHSLDHDTNTNNPAANKDNKIRQQLIATENIIFLVYFVWPSLGFVKVFPPRLTSNTASALLRMVLLAVTAPMSSLKISRGALNCSNIFLTCNEMPFSQTTRS</sequence>
<dbReference type="GO" id="GO:0036374">
    <property type="term" value="F:glutathione hydrolase activity"/>
    <property type="evidence" value="ECO:0007669"/>
    <property type="project" value="InterPro"/>
</dbReference>
<feature type="binding site" evidence="2">
    <location>
        <begin position="542"/>
        <end position="544"/>
    </location>
    <ligand>
        <name>L-glutamate</name>
        <dbReference type="ChEBI" id="CHEBI:29985"/>
    </ligand>
</feature>
<accession>A0A336MTW0</accession>
<evidence type="ECO:0000313" key="5">
    <source>
        <dbReference type="EMBL" id="SSX33666.1"/>
    </source>
</evidence>
<dbReference type="AlphaFoldDB" id="A0A336MTW0"/>
<reference evidence="5" key="2">
    <citation type="submission" date="2018-07" db="EMBL/GenBank/DDBJ databases">
        <authorList>
            <person name="Quirk P.G."/>
            <person name="Krulwich T.A."/>
        </authorList>
    </citation>
    <scope>NUCLEOTIDE SEQUENCE</scope>
</reference>
<dbReference type="GO" id="GO:0005886">
    <property type="term" value="C:plasma membrane"/>
    <property type="evidence" value="ECO:0007669"/>
    <property type="project" value="TreeGrafter"/>
</dbReference>
<protein>
    <submittedName>
        <fullName evidence="5">CSON006768 protein</fullName>
    </submittedName>
</protein>
<dbReference type="InterPro" id="IPR000101">
    <property type="entry name" value="GGT_peptidase"/>
</dbReference>
<dbReference type="Gene3D" id="3.60.20.40">
    <property type="match status" value="1"/>
</dbReference>
<dbReference type="PRINTS" id="PR01210">
    <property type="entry name" value="GGTRANSPTASE"/>
</dbReference>
<organism evidence="5">
    <name type="scientific">Culicoides sonorensis</name>
    <name type="common">Biting midge</name>
    <dbReference type="NCBI Taxonomy" id="179676"/>
    <lineage>
        <taxon>Eukaryota</taxon>
        <taxon>Metazoa</taxon>
        <taxon>Ecdysozoa</taxon>
        <taxon>Arthropoda</taxon>
        <taxon>Hexapoda</taxon>
        <taxon>Insecta</taxon>
        <taxon>Pterygota</taxon>
        <taxon>Neoptera</taxon>
        <taxon>Endopterygota</taxon>
        <taxon>Diptera</taxon>
        <taxon>Nematocera</taxon>
        <taxon>Chironomoidea</taxon>
        <taxon>Ceratopogonidae</taxon>
        <taxon>Ceratopogoninae</taxon>
        <taxon>Culicoides</taxon>
        <taxon>Monoculicoides</taxon>
    </lineage>
</organism>
<evidence type="ECO:0000256" key="3">
    <source>
        <dbReference type="SAM" id="MobiDB-lite"/>
    </source>
</evidence>
<feature type="binding site" evidence="2">
    <location>
        <position position="565"/>
    </location>
    <ligand>
        <name>L-glutamate</name>
        <dbReference type="ChEBI" id="CHEBI:29985"/>
    </ligand>
</feature>
<dbReference type="PANTHER" id="PTHR11686">
    <property type="entry name" value="GAMMA GLUTAMYL TRANSPEPTIDASE"/>
    <property type="match status" value="1"/>
</dbReference>
<feature type="active site" description="Nucleophile" evidence="1">
    <location>
        <position position="525"/>
    </location>
</feature>
<reference evidence="4" key="1">
    <citation type="submission" date="2018-04" db="EMBL/GenBank/DDBJ databases">
        <authorList>
            <person name="Go L.Y."/>
            <person name="Mitchell J.A."/>
        </authorList>
    </citation>
    <scope>NUCLEOTIDE SEQUENCE</scope>
    <source>
        <tissue evidence="4">Whole organism</tissue>
    </source>
</reference>
<feature type="binding site" evidence="2">
    <location>
        <position position="606"/>
    </location>
    <ligand>
        <name>L-glutamate</name>
        <dbReference type="ChEBI" id="CHEBI:29985"/>
    </ligand>
</feature>
<dbReference type="EMBL" id="UFQS01002545">
    <property type="protein sequence ID" value="SSX14251.1"/>
    <property type="molecule type" value="Genomic_DNA"/>
</dbReference>
<dbReference type="InterPro" id="IPR029055">
    <property type="entry name" value="Ntn_hydrolases_N"/>
</dbReference>
<feature type="binding site" evidence="2">
    <location>
        <position position="259"/>
    </location>
    <ligand>
        <name>L-glutamate</name>
        <dbReference type="ChEBI" id="CHEBI:29985"/>
    </ligand>
</feature>
<dbReference type="GO" id="GO:0006751">
    <property type="term" value="P:glutathione catabolic process"/>
    <property type="evidence" value="ECO:0007669"/>
    <property type="project" value="InterPro"/>
</dbReference>
<proteinExistence type="predicted"/>
<feature type="compositionally biased region" description="Polar residues" evidence="3">
    <location>
        <begin position="727"/>
        <end position="739"/>
    </location>
</feature>
<evidence type="ECO:0000313" key="4">
    <source>
        <dbReference type="EMBL" id="SSX14251.1"/>
    </source>
</evidence>